<dbReference type="EMBL" id="JAWDGP010001807">
    <property type="protein sequence ID" value="KAK3788003.1"/>
    <property type="molecule type" value="Genomic_DNA"/>
</dbReference>
<organism evidence="1 2">
    <name type="scientific">Elysia crispata</name>
    <name type="common">lettuce slug</name>
    <dbReference type="NCBI Taxonomy" id="231223"/>
    <lineage>
        <taxon>Eukaryota</taxon>
        <taxon>Metazoa</taxon>
        <taxon>Spiralia</taxon>
        <taxon>Lophotrochozoa</taxon>
        <taxon>Mollusca</taxon>
        <taxon>Gastropoda</taxon>
        <taxon>Heterobranchia</taxon>
        <taxon>Euthyneura</taxon>
        <taxon>Panpulmonata</taxon>
        <taxon>Sacoglossa</taxon>
        <taxon>Placobranchoidea</taxon>
        <taxon>Plakobranchidae</taxon>
        <taxon>Elysia</taxon>
    </lineage>
</organism>
<proteinExistence type="predicted"/>
<name>A0AAE1AHZ3_9GAST</name>
<gene>
    <name evidence="1" type="ORF">RRG08_042291</name>
</gene>
<dbReference type="Proteomes" id="UP001283361">
    <property type="component" value="Unassembled WGS sequence"/>
</dbReference>
<protein>
    <submittedName>
        <fullName evidence="1">Uncharacterized protein</fullName>
    </submittedName>
</protein>
<evidence type="ECO:0000313" key="1">
    <source>
        <dbReference type="EMBL" id="KAK3788003.1"/>
    </source>
</evidence>
<dbReference type="AlphaFoldDB" id="A0AAE1AHZ3"/>
<comment type="caution">
    <text evidence="1">The sequence shown here is derived from an EMBL/GenBank/DDBJ whole genome shotgun (WGS) entry which is preliminary data.</text>
</comment>
<accession>A0AAE1AHZ3</accession>
<keyword evidence="2" id="KW-1185">Reference proteome</keyword>
<sequence>MDMIKTKEIDPFTLPIWIKRYCLPEKFQKVLTQLTVYGEENKGFFGVRSNCTFGKSELRLVTECLRVRQSEKDQVSSTEVSRMLRACRCHHKTHFPITHNMGISSGLSPSSALRFYHLIVVSEHSVGRMGWGG</sequence>
<reference evidence="1" key="1">
    <citation type="journal article" date="2023" name="G3 (Bethesda)">
        <title>A reference genome for the long-term kleptoplast-retaining sea slug Elysia crispata morphotype clarki.</title>
        <authorList>
            <person name="Eastman K.E."/>
            <person name="Pendleton A.L."/>
            <person name="Shaikh M.A."/>
            <person name="Suttiyut T."/>
            <person name="Ogas R."/>
            <person name="Tomko P."/>
            <person name="Gavelis G."/>
            <person name="Widhalm J.R."/>
            <person name="Wisecaver J.H."/>
        </authorList>
    </citation>
    <scope>NUCLEOTIDE SEQUENCE</scope>
    <source>
        <strain evidence="1">ECLA1</strain>
    </source>
</reference>
<evidence type="ECO:0000313" key="2">
    <source>
        <dbReference type="Proteomes" id="UP001283361"/>
    </source>
</evidence>